<evidence type="ECO:0000256" key="7">
    <source>
        <dbReference type="ARBA" id="ARBA00022603"/>
    </source>
</evidence>
<evidence type="ECO:0000313" key="18">
    <source>
        <dbReference type="Proteomes" id="UP000295707"/>
    </source>
</evidence>
<comment type="subcellular location">
    <subcellularLocation>
        <location evidence="2">Cytoplasm</location>
    </subcellularLocation>
</comment>
<keyword evidence="18" id="KW-1185">Reference proteome</keyword>
<evidence type="ECO:0000256" key="1">
    <source>
        <dbReference type="ARBA" id="ARBA00002724"/>
    </source>
</evidence>
<dbReference type="FunFam" id="3.40.50.150:FF:000022">
    <property type="entry name" value="Ribosomal RNA small subunit methyltransferase B"/>
    <property type="match status" value="1"/>
</dbReference>
<evidence type="ECO:0000256" key="6">
    <source>
        <dbReference type="ARBA" id="ARBA00022552"/>
    </source>
</evidence>
<evidence type="ECO:0000256" key="11">
    <source>
        <dbReference type="ARBA" id="ARBA00030399"/>
    </source>
</evidence>
<name>A0A4R1H8G5_9GAMM</name>
<dbReference type="Pfam" id="PF01189">
    <property type="entry name" value="Methyltr_RsmB-F"/>
    <property type="match status" value="1"/>
</dbReference>
<feature type="binding site" evidence="14">
    <location>
        <position position="283"/>
    </location>
    <ligand>
        <name>S-adenosyl-L-methionine</name>
        <dbReference type="ChEBI" id="CHEBI:59789"/>
    </ligand>
</feature>
<dbReference type="NCBIfam" id="NF008149">
    <property type="entry name" value="PRK10901.1"/>
    <property type="match status" value="1"/>
</dbReference>
<gene>
    <name evidence="17" type="ORF">DFR30_0010</name>
</gene>
<feature type="domain" description="SAM-dependent MTase RsmB/NOP-type" evidence="16">
    <location>
        <begin position="170"/>
        <end position="439"/>
    </location>
</feature>
<comment type="similarity">
    <text evidence="3 14">Belongs to the class I-like SAM-binding methyltransferase superfamily. RsmB/NOP family.</text>
</comment>
<dbReference type="EC" id="2.1.1.176" evidence="4"/>
<dbReference type="CDD" id="cd02440">
    <property type="entry name" value="AdoMet_MTases"/>
    <property type="match status" value="1"/>
</dbReference>
<reference evidence="17 18" key="1">
    <citation type="submission" date="2019-03" db="EMBL/GenBank/DDBJ databases">
        <title>Genomic Encyclopedia of Type Strains, Phase IV (KMG-IV): sequencing the most valuable type-strain genomes for metagenomic binning, comparative biology and taxonomic classification.</title>
        <authorList>
            <person name="Goeker M."/>
        </authorList>
    </citation>
    <scope>NUCLEOTIDE SEQUENCE [LARGE SCALE GENOMIC DNA]</scope>
    <source>
        <strain evidence="17 18">DSM 19610</strain>
    </source>
</reference>
<organism evidence="17 18">
    <name type="scientific">Thiogranum longum</name>
    <dbReference type="NCBI Taxonomy" id="1537524"/>
    <lineage>
        <taxon>Bacteria</taxon>
        <taxon>Pseudomonadati</taxon>
        <taxon>Pseudomonadota</taxon>
        <taxon>Gammaproteobacteria</taxon>
        <taxon>Chromatiales</taxon>
        <taxon>Ectothiorhodospiraceae</taxon>
        <taxon>Thiogranum</taxon>
    </lineage>
</organism>
<dbReference type="SUPFAM" id="SSF48013">
    <property type="entry name" value="NusB-like"/>
    <property type="match status" value="1"/>
</dbReference>
<dbReference type="InterPro" id="IPR004573">
    <property type="entry name" value="rRNA_ssu_MeTfrase_B"/>
</dbReference>
<dbReference type="PANTHER" id="PTHR22807">
    <property type="entry name" value="NOP2 YEAST -RELATED NOL1/NOP2/FMU SUN DOMAIN-CONTAINING"/>
    <property type="match status" value="1"/>
</dbReference>
<dbReference type="PANTHER" id="PTHR22807:SF61">
    <property type="entry name" value="NOL1_NOP2_SUN FAMILY PROTEIN _ ANTITERMINATION NUSB DOMAIN-CONTAINING PROTEIN"/>
    <property type="match status" value="1"/>
</dbReference>
<sequence length="444" mass="49137">MNTQDARVRQPRELATRLVFQVLEQGESLAGILNAEMAALNDPRQRAFTRELVLGTLRWRNRLEFFLGKLLQKPLRKKDRDLHALLLVGLYQVLMLDTADHAAVSETVDLARHTGKSWAAGLVNGVLRNALRQSDSLLAEADTVPTARWSSPDWWIKQLQHDWPDHWQQILEGGNQRAPMVLRVNSQQSSREAYIELLLEEGIGARPHALVDSAIELDMPVPVDSLPGFRAGSVSVQDAAAQLAAPQLMLEPGQRVLDACAAPGGKTGHIAEVVPDASLLALDNTPNRLENVEENLQRLKLKAETVCADAGATGDWWDGRQFDRILLDAPCSASGVVRRHPDIKQLRRESDLPRLSAQQRRLLNALWPLLAPGGILLYVTCSVFRCENTTVVEAFMAEHDDAAELPLEAEWGQPLSVGRQLLPGEQGMDGFYYARLIKGSTVSP</sequence>
<feature type="active site" description="Nucleophile" evidence="14">
    <location>
        <position position="381"/>
    </location>
</feature>
<dbReference type="InterPro" id="IPR035926">
    <property type="entry name" value="NusB-like_sf"/>
</dbReference>
<dbReference type="Gene3D" id="1.10.287.730">
    <property type="entry name" value="Helix hairpin bin"/>
    <property type="match status" value="1"/>
</dbReference>
<keyword evidence="5" id="KW-0963">Cytoplasm</keyword>
<feature type="coiled-coil region" evidence="15">
    <location>
        <begin position="282"/>
        <end position="309"/>
    </location>
</feature>
<dbReference type="SUPFAM" id="SSF53335">
    <property type="entry name" value="S-adenosyl-L-methionine-dependent methyltransferases"/>
    <property type="match status" value="1"/>
</dbReference>
<feature type="binding site" evidence="14">
    <location>
        <begin position="260"/>
        <end position="266"/>
    </location>
    <ligand>
        <name>S-adenosyl-L-methionine</name>
        <dbReference type="ChEBI" id="CHEBI:59789"/>
    </ligand>
</feature>
<dbReference type="InterPro" id="IPR006027">
    <property type="entry name" value="NusB_RsmB_TIM44"/>
</dbReference>
<evidence type="ECO:0000256" key="5">
    <source>
        <dbReference type="ARBA" id="ARBA00022490"/>
    </source>
</evidence>
<comment type="function">
    <text evidence="1">Specifically methylates the cytosine at position 967 (m5C967) of 16S rRNA.</text>
</comment>
<keyword evidence="8 14" id="KW-0808">Transferase</keyword>
<comment type="catalytic activity">
    <reaction evidence="13">
        <text>cytidine(967) in 16S rRNA + S-adenosyl-L-methionine = 5-methylcytidine(967) in 16S rRNA + S-adenosyl-L-homocysteine + H(+)</text>
        <dbReference type="Rhea" id="RHEA:42748"/>
        <dbReference type="Rhea" id="RHEA-COMP:10219"/>
        <dbReference type="Rhea" id="RHEA-COMP:10220"/>
        <dbReference type="ChEBI" id="CHEBI:15378"/>
        <dbReference type="ChEBI" id="CHEBI:57856"/>
        <dbReference type="ChEBI" id="CHEBI:59789"/>
        <dbReference type="ChEBI" id="CHEBI:74483"/>
        <dbReference type="ChEBI" id="CHEBI:82748"/>
        <dbReference type="EC" id="2.1.1.176"/>
    </reaction>
</comment>
<dbReference type="Pfam" id="PF01029">
    <property type="entry name" value="NusB"/>
    <property type="match status" value="1"/>
</dbReference>
<dbReference type="PROSITE" id="PS51686">
    <property type="entry name" value="SAM_MT_RSMB_NOP"/>
    <property type="match status" value="1"/>
</dbReference>
<dbReference type="NCBIfam" id="TIGR00563">
    <property type="entry name" value="rsmB"/>
    <property type="match status" value="1"/>
</dbReference>
<dbReference type="InterPro" id="IPR029063">
    <property type="entry name" value="SAM-dependent_MTases_sf"/>
</dbReference>
<evidence type="ECO:0000256" key="14">
    <source>
        <dbReference type="PROSITE-ProRule" id="PRU01023"/>
    </source>
</evidence>
<evidence type="ECO:0000256" key="4">
    <source>
        <dbReference type="ARBA" id="ARBA00012140"/>
    </source>
</evidence>
<keyword evidence="15" id="KW-0175">Coiled coil</keyword>
<evidence type="ECO:0000256" key="2">
    <source>
        <dbReference type="ARBA" id="ARBA00004496"/>
    </source>
</evidence>
<dbReference type="OrthoDB" id="9810297at2"/>
<protein>
    <recommendedName>
        <fullName evidence="4">16S rRNA (cytosine(967)-C(5))-methyltransferase</fullName>
        <ecNumber evidence="4">2.1.1.176</ecNumber>
    </recommendedName>
    <alternativeName>
        <fullName evidence="11">16S rRNA m5C967 methyltransferase</fullName>
    </alternativeName>
    <alternativeName>
        <fullName evidence="12">rRNA (cytosine-C(5)-)-methyltransferase RsmB</fullName>
    </alternativeName>
</protein>
<dbReference type="InterPro" id="IPR054728">
    <property type="entry name" value="RsmB-like_ferredoxin"/>
</dbReference>
<dbReference type="FunFam" id="3.30.70.1170:FF:000002">
    <property type="entry name" value="Ribosomal RNA small subunit methyltransferase B"/>
    <property type="match status" value="1"/>
</dbReference>
<dbReference type="Pfam" id="PF22458">
    <property type="entry name" value="RsmF-B_ferredox"/>
    <property type="match status" value="1"/>
</dbReference>
<evidence type="ECO:0000256" key="13">
    <source>
        <dbReference type="ARBA" id="ARBA00047283"/>
    </source>
</evidence>
<dbReference type="Proteomes" id="UP000295707">
    <property type="component" value="Unassembled WGS sequence"/>
</dbReference>
<keyword evidence="6" id="KW-0698">rRNA processing</keyword>
<comment type="caution">
    <text evidence="17">The sequence shown here is derived from an EMBL/GenBank/DDBJ whole genome shotgun (WGS) entry which is preliminary data.</text>
</comment>
<evidence type="ECO:0000259" key="16">
    <source>
        <dbReference type="PROSITE" id="PS51686"/>
    </source>
</evidence>
<feature type="binding site" evidence="14">
    <location>
        <position position="309"/>
    </location>
    <ligand>
        <name>S-adenosyl-L-methionine</name>
        <dbReference type="ChEBI" id="CHEBI:59789"/>
    </ligand>
</feature>
<dbReference type="PROSITE" id="PS01153">
    <property type="entry name" value="NOL1_NOP2_SUN"/>
    <property type="match status" value="1"/>
</dbReference>
<dbReference type="GO" id="GO:0005829">
    <property type="term" value="C:cytosol"/>
    <property type="evidence" value="ECO:0007669"/>
    <property type="project" value="TreeGrafter"/>
</dbReference>
<dbReference type="InterPro" id="IPR049560">
    <property type="entry name" value="MeTrfase_RsmB-F_NOP2_cat"/>
</dbReference>
<dbReference type="Gene3D" id="3.30.70.1170">
    <property type="entry name" value="Sun protein, domain 3"/>
    <property type="match status" value="1"/>
</dbReference>
<dbReference type="InterPro" id="IPR023267">
    <property type="entry name" value="RCMT"/>
</dbReference>
<proteinExistence type="inferred from homology"/>
<dbReference type="InterPro" id="IPR001678">
    <property type="entry name" value="MeTrfase_RsmB-F_NOP2_dom"/>
</dbReference>
<dbReference type="EMBL" id="SMFX01000001">
    <property type="protein sequence ID" value="TCK16791.1"/>
    <property type="molecule type" value="Genomic_DNA"/>
</dbReference>
<evidence type="ECO:0000256" key="10">
    <source>
        <dbReference type="ARBA" id="ARBA00022884"/>
    </source>
</evidence>
<dbReference type="NCBIfam" id="NF011494">
    <property type="entry name" value="PRK14902.1"/>
    <property type="match status" value="1"/>
</dbReference>
<dbReference type="GO" id="GO:0009383">
    <property type="term" value="F:rRNA (cytosine-C5-)-methyltransferase activity"/>
    <property type="evidence" value="ECO:0007669"/>
    <property type="project" value="TreeGrafter"/>
</dbReference>
<feature type="binding site" evidence="14">
    <location>
        <position position="328"/>
    </location>
    <ligand>
        <name>S-adenosyl-L-methionine</name>
        <dbReference type="ChEBI" id="CHEBI:59789"/>
    </ligand>
</feature>
<accession>A0A4R1H8G5</accession>
<dbReference type="RefSeq" id="WP_132970725.1">
    <property type="nucleotide sequence ID" value="NZ_SMFX01000001.1"/>
</dbReference>
<evidence type="ECO:0000256" key="15">
    <source>
        <dbReference type="SAM" id="Coils"/>
    </source>
</evidence>
<keyword evidence="10 14" id="KW-0694">RNA-binding</keyword>
<evidence type="ECO:0000256" key="3">
    <source>
        <dbReference type="ARBA" id="ARBA00007494"/>
    </source>
</evidence>
<keyword evidence="7 14" id="KW-0489">Methyltransferase</keyword>
<evidence type="ECO:0000256" key="9">
    <source>
        <dbReference type="ARBA" id="ARBA00022691"/>
    </source>
</evidence>
<dbReference type="GO" id="GO:0003723">
    <property type="term" value="F:RNA binding"/>
    <property type="evidence" value="ECO:0007669"/>
    <property type="project" value="UniProtKB-UniRule"/>
</dbReference>
<evidence type="ECO:0000313" key="17">
    <source>
        <dbReference type="EMBL" id="TCK16791.1"/>
    </source>
</evidence>
<evidence type="ECO:0000256" key="12">
    <source>
        <dbReference type="ARBA" id="ARBA00031088"/>
    </source>
</evidence>
<dbReference type="GO" id="GO:0070475">
    <property type="term" value="P:rRNA base methylation"/>
    <property type="evidence" value="ECO:0007669"/>
    <property type="project" value="TreeGrafter"/>
</dbReference>
<dbReference type="PRINTS" id="PR02008">
    <property type="entry name" value="RCMTFAMILY"/>
</dbReference>
<dbReference type="AlphaFoldDB" id="A0A4R1H8G5"/>
<dbReference type="GO" id="GO:0006355">
    <property type="term" value="P:regulation of DNA-templated transcription"/>
    <property type="evidence" value="ECO:0007669"/>
    <property type="project" value="InterPro"/>
</dbReference>
<dbReference type="Gene3D" id="1.10.940.10">
    <property type="entry name" value="NusB-like"/>
    <property type="match status" value="1"/>
</dbReference>
<evidence type="ECO:0000256" key="8">
    <source>
        <dbReference type="ARBA" id="ARBA00022679"/>
    </source>
</evidence>
<dbReference type="Gene3D" id="3.40.50.150">
    <property type="entry name" value="Vaccinia Virus protein VP39"/>
    <property type="match status" value="1"/>
</dbReference>
<keyword evidence="9 14" id="KW-0949">S-adenosyl-L-methionine</keyword>
<dbReference type="InterPro" id="IPR018314">
    <property type="entry name" value="RsmB/NOL1/NOP2-like_CS"/>
</dbReference>